<dbReference type="Gene3D" id="1.10.3110.10">
    <property type="entry name" value="protoporphyrinogen ix oxidase, domain 3"/>
    <property type="match status" value="1"/>
</dbReference>
<evidence type="ECO:0000256" key="4">
    <source>
        <dbReference type="ARBA" id="ARBA00004744"/>
    </source>
</evidence>
<protein>
    <recommendedName>
        <fullName evidence="7 13">Coproporphyrinogen III oxidase</fullName>
        <ecNumber evidence="6 13">1.3.3.15</ecNumber>
    </recommendedName>
</protein>
<evidence type="ECO:0000256" key="3">
    <source>
        <dbReference type="ARBA" id="ARBA00002185"/>
    </source>
</evidence>
<dbReference type="PANTHER" id="PTHR42923:SF3">
    <property type="entry name" value="PROTOPORPHYRINOGEN OXIDASE"/>
    <property type="match status" value="1"/>
</dbReference>
<dbReference type="SUPFAM" id="SSF51905">
    <property type="entry name" value="FAD/NAD(P)-binding domain"/>
    <property type="match status" value="1"/>
</dbReference>
<sequence>MKKVAIIGGGITGLSAAYAVKRAIDGGADIDYVLLEKSPRLGGKIHTERTANGFVVEGGPDSFISTKPSIFELAKKLGCEDKFIVSNDEVKKTYILVKNRLRELPDGVMMIVPTKVMPFITTDLFSWPGKIRMAMDFFIPKKEPGDETLASYVRRRLGKECLDRLADPLVAGIYSSDPETMSLAATFPILLDMEQKYGSITKGMIAAMKARLKAAPQGAKPGAPAGPKRTLHMSMKGGMQDIIDELYKAADKDKILVNAEVAGIDEVKGEDGFTAYKLQMTDGTTIVADAVVFASPSNDAATLVENIDTQLAGVLNEIPQASSATISLAYRRKDIKHDFKGFGFLVPLGEGYKVKGCTWSSTKWSGRIPNNDYAMIRVVLGGARSQENAFLPDDELEFVVKAELKKVMGIDAEPAETWIFRWPNAMPQYTLGHLDRLKKIKERASAHPGMFLAGGSYRGVGIPDCINSGTKAAEEAAAYLTGITEPAKV</sequence>
<comment type="function">
    <text evidence="3 13">Involved in coproporphyrin-dependent heme b biosynthesis. Catalyzes the oxidation of coproporphyrinogen III to coproporphyrin III.</text>
</comment>
<comment type="subcellular location">
    <subcellularLocation>
        <location evidence="13">Cytoplasm</location>
    </subcellularLocation>
</comment>
<dbReference type="InterPro" id="IPR050464">
    <property type="entry name" value="Zeta_carotene_desat/Oxidored"/>
</dbReference>
<evidence type="ECO:0000256" key="11">
    <source>
        <dbReference type="ARBA" id="ARBA00023002"/>
    </source>
</evidence>
<evidence type="ECO:0000256" key="12">
    <source>
        <dbReference type="ARBA" id="ARBA00023133"/>
    </source>
</evidence>
<proteinExistence type="inferred from homology"/>
<dbReference type="GO" id="GO:0004729">
    <property type="term" value="F:oxygen-dependent protoporphyrinogen oxidase activity"/>
    <property type="evidence" value="ECO:0007669"/>
    <property type="project" value="UniProtKB-UniRule"/>
</dbReference>
<comment type="catalytic activity">
    <reaction evidence="1">
        <text>coproporphyrinogen III + 3 O2 = coproporphyrin III + 3 H2O2</text>
        <dbReference type="Rhea" id="RHEA:43436"/>
        <dbReference type="ChEBI" id="CHEBI:15379"/>
        <dbReference type="ChEBI" id="CHEBI:16240"/>
        <dbReference type="ChEBI" id="CHEBI:57309"/>
        <dbReference type="ChEBI" id="CHEBI:131725"/>
        <dbReference type="EC" id="1.3.3.15"/>
    </reaction>
    <physiologicalReaction direction="left-to-right" evidence="1">
        <dbReference type="Rhea" id="RHEA:43437"/>
    </physiologicalReaction>
</comment>
<comment type="cofactor">
    <cofactor evidence="2 13">
        <name>FAD</name>
        <dbReference type="ChEBI" id="CHEBI:57692"/>
    </cofactor>
</comment>
<dbReference type="InterPro" id="IPR004572">
    <property type="entry name" value="Protoporphyrinogen_oxidase"/>
</dbReference>
<dbReference type="GO" id="GO:0005737">
    <property type="term" value="C:cytoplasm"/>
    <property type="evidence" value="ECO:0007669"/>
    <property type="project" value="UniProtKB-SubCell"/>
</dbReference>
<keyword evidence="13" id="KW-0963">Cytoplasm</keyword>
<keyword evidence="12 13" id="KW-0350">Heme biosynthesis</keyword>
<accession>A0A2M7T912</accession>
<evidence type="ECO:0000256" key="1">
    <source>
        <dbReference type="ARBA" id="ARBA00001755"/>
    </source>
</evidence>
<evidence type="ECO:0000256" key="9">
    <source>
        <dbReference type="ARBA" id="ARBA00022827"/>
    </source>
</evidence>
<keyword evidence="8 13" id="KW-0285">Flavoprotein</keyword>
<organism evidence="15 16">
    <name type="scientific">Candidatus Aquicultor secundus</name>
    <dbReference type="NCBI Taxonomy" id="1973895"/>
    <lineage>
        <taxon>Bacteria</taxon>
        <taxon>Bacillati</taxon>
        <taxon>Actinomycetota</taxon>
        <taxon>Candidatus Aquicultoria</taxon>
        <taxon>Candidatus Aquicultorales</taxon>
        <taxon>Candidatus Aquicultoraceae</taxon>
        <taxon>Candidatus Aquicultor</taxon>
    </lineage>
</organism>
<evidence type="ECO:0000256" key="2">
    <source>
        <dbReference type="ARBA" id="ARBA00001974"/>
    </source>
</evidence>
<dbReference type="Gene3D" id="3.90.660.20">
    <property type="entry name" value="Protoporphyrinogen oxidase, mitochondrial, domain 2"/>
    <property type="match status" value="1"/>
</dbReference>
<reference evidence="16" key="1">
    <citation type="submission" date="2017-09" db="EMBL/GenBank/DDBJ databases">
        <title>Depth-based differentiation of microbial function through sediment-hosted aquifers and enrichment of novel symbionts in the deep terrestrial subsurface.</title>
        <authorList>
            <person name="Probst A.J."/>
            <person name="Ladd B."/>
            <person name="Jarett J.K."/>
            <person name="Geller-Mcgrath D.E."/>
            <person name="Sieber C.M.K."/>
            <person name="Emerson J.B."/>
            <person name="Anantharaman K."/>
            <person name="Thomas B.C."/>
            <person name="Malmstrom R."/>
            <person name="Stieglmeier M."/>
            <person name="Klingl A."/>
            <person name="Woyke T."/>
            <person name="Ryan C.M."/>
            <person name="Banfield J.F."/>
        </authorList>
    </citation>
    <scope>NUCLEOTIDE SEQUENCE [LARGE SCALE GENOMIC DNA]</scope>
</reference>
<dbReference type="AlphaFoldDB" id="A0A2M7T912"/>
<evidence type="ECO:0000313" key="15">
    <source>
        <dbReference type="EMBL" id="PIZ39267.1"/>
    </source>
</evidence>
<dbReference type="UniPathway" id="UPA00252"/>
<keyword evidence="11 13" id="KW-0560">Oxidoreductase</keyword>
<dbReference type="PANTHER" id="PTHR42923">
    <property type="entry name" value="PROTOPORPHYRINOGEN OXIDASE"/>
    <property type="match status" value="1"/>
</dbReference>
<dbReference type="RefSeq" id="WP_286677452.1">
    <property type="nucleotide sequence ID" value="NZ_MNXI01000007.1"/>
</dbReference>
<gene>
    <name evidence="15" type="primary">hemG</name>
    <name evidence="15" type="ORF">COY37_05175</name>
</gene>
<dbReference type="EMBL" id="PFNG01000125">
    <property type="protein sequence ID" value="PIZ39267.1"/>
    <property type="molecule type" value="Genomic_DNA"/>
</dbReference>
<keyword evidence="9 13" id="KW-0274">FAD</keyword>
<name>A0A2M7T912_9ACTN</name>
<evidence type="ECO:0000256" key="7">
    <source>
        <dbReference type="ARBA" id="ARBA00019046"/>
    </source>
</evidence>
<dbReference type="InterPro" id="IPR036188">
    <property type="entry name" value="FAD/NAD-bd_sf"/>
</dbReference>
<feature type="domain" description="Amine oxidase" evidence="14">
    <location>
        <begin position="11"/>
        <end position="475"/>
    </location>
</feature>
<comment type="caution">
    <text evidence="15">The sequence shown here is derived from an EMBL/GenBank/DDBJ whole genome shotgun (WGS) entry which is preliminary data.</text>
</comment>
<comment type="similarity">
    <text evidence="5 13">Belongs to the protoporphyrinogen/coproporphyrinogen oxidase family. Coproporphyrinogen III oxidase subfamily.</text>
</comment>
<dbReference type="Gene3D" id="3.50.50.60">
    <property type="entry name" value="FAD/NAD(P)-binding domain"/>
    <property type="match status" value="1"/>
</dbReference>
<evidence type="ECO:0000313" key="16">
    <source>
        <dbReference type="Proteomes" id="UP000230956"/>
    </source>
</evidence>
<dbReference type="EC" id="1.3.3.15" evidence="6 13"/>
<evidence type="ECO:0000256" key="8">
    <source>
        <dbReference type="ARBA" id="ARBA00022630"/>
    </source>
</evidence>
<dbReference type="Proteomes" id="UP000230956">
    <property type="component" value="Unassembled WGS sequence"/>
</dbReference>
<dbReference type="GO" id="GO:0006783">
    <property type="term" value="P:heme biosynthetic process"/>
    <property type="evidence" value="ECO:0007669"/>
    <property type="project" value="UniProtKB-UniRule"/>
</dbReference>
<evidence type="ECO:0000256" key="6">
    <source>
        <dbReference type="ARBA" id="ARBA00012402"/>
    </source>
</evidence>
<evidence type="ECO:0000259" key="14">
    <source>
        <dbReference type="Pfam" id="PF01593"/>
    </source>
</evidence>
<comment type="pathway">
    <text evidence="4 13">Porphyrin-containing compound metabolism; protoheme biosynthesis.</text>
</comment>
<dbReference type="Pfam" id="PF01593">
    <property type="entry name" value="Amino_oxidase"/>
    <property type="match status" value="1"/>
</dbReference>
<evidence type="ECO:0000256" key="5">
    <source>
        <dbReference type="ARBA" id="ARBA00008310"/>
    </source>
</evidence>
<evidence type="ECO:0000256" key="13">
    <source>
        <dbReference type="RuleBase" id="RU364052"/>
    </source>
</evidence>
<keyword evidence="10" id="KW-0809">Transit peptide</keyword>
<dbReference type="SUPFAM" id="SSF54373">
    <property type="entry name" value="FAD-linked reductases, C-terminal domain"/>
    <property type="match status" value="1"/>
</dbReference>
<dbReference type="InterPro" id="IPR002937">
    <property type="entry name" value="Amino_oxidase"/>
</dbReference>
<dbReference type="NCBIfam" id="TIGR00562">
    <property type="entry name" value="proto_IX_ox"/>
    <property type="match status" value="1"/>
</dbReference>
<evidence type="ECO:0000256" key="10">
    <source>
        <dbReference type="ARBA" id="ARBA00022946"/>
    </source>
</evidence>
<dbReference type="FunFam" id="1.10.3110.10:FF:000002">
    <property type="entry name" value="Protoporphyrinogen oxidase"/>
    <property type="match status" value="1"/>
</dbReference>